<dbReference type="PANTHER" id="PTHR30183:SF7">
    <property type="entry name" value="FERRIC TRANSPORT SYSTEM PERMEASE PROTEIN FBPB 1-RELATED"/>
    <property type="match status" value="1"/>
</dbReference>
<dbReference type="CDD" id="cd06261">
    <property type="entry name" value="TM_PBP2"/>
    <property type="match status" value="1"/>
</dbReference>
<feature type="transmembrane region" description="Helical" evidence="7">
    <location>
        <begin position="222"/>
        <end position="244"/>
    </location>
</feature>
<proteinExistence type="inferred from homology"/>
<evidence type="ECO:0000313" key="9">
    <source>
        <dbReference type="EMBL" id="NJB74958.1"/>
    </source>
</evidence>
<keyword evidence="6 7" id="KW-0472">Membrane</keyword>
<dbReference type="InterPro" id="IPR035906">
    <property type="entry name" value="MetI-like_sf"/>
</dbReference>
<comment type="subcellular location">
    <subcellularLocation>
        <location evidence="1 7">Cell membrane</location>
        <topology evidence="1 7">Multi-pass membrane protein</topology>
    </subcellularLocation>
</comment>
<name>A0ABX0X007_9PROT</name>
<sequence>MSMDLDLKEGRSRPSLLSSFLTPRAAAASPAILTVLLIPGLVIVAAFFLIPLARVAVEVGNGPEGWGTYLLILTNARYLESLIQTLAMSAGVTMMALVLCAIVGLFLVRNRFAGRSILIGTLTLPLSFPGTVVGFMVIMLAGRQGVIGGLTDAAFGAKLVFAYDIAGLFIGYLYFSIPRVILAVMASAEKLDLQLEEAARSLGASRFRVICDVILPGLMPGLISSGAICFATAMGAFGTAFTLATDIDVLPMVIYTEFTRNANIPVAAALSIVLGLITWACLAAVRSFTGEGKSLPVRGGA</sequence>
<feature type="transmembrane region" description="Helical" evidence="7">
    <location>
        <begin position="153"/>
        <end position="175"/>
    </location>
</feature>
<organism evidence="9 10">
    <name type="scientific">Thalassospira tepidiphila</name>
    <dbReference type="NCBI Taxonomy" id="393657"/>
    <lineage>
        <taxon>Bacteria</taxon>
        <taxon>Pseudomonadati</taxon>
        <taxon>Pseudomonadota</taxon>
        <taxon>Alphaproteobacteria</taxon>
        <taxon>Rhodospirillales</taxon>
        <taxon>Thalassospiraceae</taxon>
        <taxon>Thalassospira</taxon>
    </lineage>
</organism>
<evidence type="ECO:0000256" key="4">
    <source>
        <dbReference type="ARBA" id="ARBA00022692"/>
    </source>
</evidence>
<dbReference type="Proteomes" id="UP000556869">
    <property type="component" value="Unassembled WGS sequence"/>
</dbReference>
<dbReference type="PANTHER" id="PTHR30183">
    <property type="entry name" value="MOLYBDENUM TRANSPORT SYSTEM PERMEASE PROTEIN MODB"/>
    <property type="match status" value="1"/>
</dbReference>
<feature type="transmembrane region" description="Helical" evidence="7">
    <location>
        <begin position="21"/>
        <end position="50"/>
    </location>
</feature>
<keyword evidence="3" id="KW-1003">Cell membrane</keyword>
<evidence type="ECO:0000313" key="10">
    <source>
        <dbReference type="Proteomes" id="UP000556869"/>
    </source>
</evidence>
<feature type="transmembrane region" description="Helical" evidence="7">
    <location>
        <begin position="264"/>
        <end position="285"/>
    </location>
</feature>
<evidence type="ECO:0000256" key="6">
    <source>
        <dbReference type="ARBA" id="ARBA00023136"/>
    </source>
</evidence>
<keyword evidence="2 7" id="KW-0813">Transport</keyword>
<evidence type="ECO:0000256" key="5">
    <source>
        <dbReference type="ARBA" id="ARBA00022989"/>
    </source>
</evidence>
<keyword evidence="4 7" id="KW-0812">Transmembrane</keyword>
<evidence type="ECO:0000256" key="1">
    <source>
        <dbReference type="ARBA" id="ARBA00004651"/>
    </source>
</evidence>
<feature type="transmembrane region" description="Helical" evidence="7">
    <location>
        <begin position="117"/>
        <end position="141"/>
    </location>
</feature>
<accession>A0ABX0X007</accession>
<protein>
    <submittedName>
        <fullName evidence="9">Spermidine/putrescine transport system permease protein</fullName>
    </submittedName>
</protein>
<reference evidence="9 10" key="1">
    <citation type="submission" date="2020-03" db="EMBL/GenBank/DDBJ databases">
        <title>Genomic Encyclopedia of Type Strains, Phase IV (KMG-IV): sequencing the most valuable type-strain genomes for metagenomic binning, comparative biology and taxonomic classification.</title>
        <authorList>
            <person name="Goeker M."/>
        </authorList>
    </citation>
    <scope>NUCLEOTIDE SEQUENCE [LARGE SCALE GENOMIC DNA]</scope>
    <source>
        <strain evidence="9 10">DSM 18888</strain>
    </source>
</reference>
<evidence type="ECO:0000256" key="7">
    <source>
        <dbReference type="RuleBase" id="RU363032"/>
    </source>
</evidence>
<dbReference type="InterPro" id="IPR000515">
    <property type="entry name" value="MetI-like"/>
</dbReference>
<keyword evidence="10" id="KW-1185">Reference proteome</keyword>
<feature type="domain" description="ABC transmembrane type-1" evidence="8">
    <location>
        <begin position="82"/>
        <end position="285"/>
    </location>
</feature>
<dbReference type="EMBL" id="JAATJD010000002">
    <property type="protein sequence ID" value="NJB74958.1"/>
    <property type="molecule type" value="Genomic_DNA"/>
</dbReference>
<keyword evidence="5 7" id="KW-1133">Transmembrane helix</keyword>
<dbReference type="Gene3D" id="1.10.3720.10">
    <property type="entry name" value="MetI-like"/>
    <property type="match status" value="1"/>
</dbReference>
<dbReference type="SUPFAM" id="SSF161098">
    <property type="entry name" value="MetI-like"/>
    <property type="match status" value="1"/>
</dbReference>
<dbReference type="PROSITE" id="PS50928">
    <property type="entry name" value="ABC_TM1"/>
    <property type="match status" value="1"/>
</dbReference>
<gene>
    <name evidence="9" type="ORF">GGR96_002050</name>
</gene>
<feature type="transmembrane region" description="Helical" evidence="7">
    <location>
        <begin position="86"/>
        <end position="108"/>
    </location>
</feature>
<evidence type="ECO:0000256" key="3">
    <source>
        <dbReference type="ARBA" id="ARBA00022475"/>
    </source>
</evidence>
<comment type="caution">
    <text evidence="9">The sequence shown here is derived from an EMBL/GenBank/DDBJ whole genome shotgun (WGS) entry which is preliminary data.</text>
</comment>
<evidence type="ECO:0000259" key="8">
    <source>
        <dbReference type="PROSITE" id="PS50928"/>
    </source>
</evidence>
<evidence type="ECO:0000256" key="2">
    <source>
        <dbReference type="ARBA" id="ARBA00022448"/>
    </source>
</evidence>
<comment type="similarity">
    <text evidence="7">Belongs to the binding-protein-dependent transport system permease family.</text>
</comment>
<dbReference type="Pfam" id="PF00528">
    <property type="entry name" value="BPD_transp_1"/>
    <property type="match status" value="1"/>
</dbReference>